<evidence type="ECO:0000313" key="1">
    <source>
        <dbReference type="EMBL" id="AXC09519.1"/>
    </source>
</evidence>
<accession>A0A2Z5FS13</accession>
<evidence type="ECO:0000313" key="2">
    <source>
        <dbReference type="Proteomes" id="UP000253606"/>
    </source>
</evidence>
<proteinExistence type="predicted"/>
<reference evidence="1 2" key="1">
    <citation type="journal article" date="2018" name="Front. Microbiol.">
        <title>Hydrolytic Capabilities as a Key to Environmental Success: Chitinolytic and Cellulolytic Acidobacteria From Acidic Sub-arctic Soils and Boreal Peatlands.</title>
        <authorList>
            <person name="Belova S.E."/>
            <person name="Ravin N.V."/>
            <person name="Pankratov T.A."/>
            <person name="Rakitin A.L."/>
            <person name="Ivanova A.A."/>
            <person name="Beletsky A.V."/>
            <person name="Mardanov A.V."/>
            <person name="Sinninghe Damste J.S."/>
            <person name="Dedysh S.N."/>
        </authorList>
    </citation>
    <scope>NUCLEOTIDE SEQUENCE [LARGE SCALE GENOMIC DNA]</scope>
    <source>
        <strain evidence="1 2">SBC82</strain>
    </source>
</reference>
<gene>
    <name evidence="1" type="ORF">ACPOL_0134</name>
</gene>
<name>A0A2Z5FS13_9BACT</name>
<dbReference type="AlphaFoldDB" id="A0A2Z5FS13"/>
<sequence length="164" mass="19369">MIKALKRVLRVRALEEEQCRLELDEAATSLRLLEQASIQAKLDGRESRERSFKNLEEADGRQEEISAGCSSQLGRLIEEACWLRSTEQRRLLEAKRVGLELQRAMVEERFLVRRRERMQVETLVKSALAIERAQQDRDQQRHLDDWFQSRPKEILQKGGDRKRR</sequence>
<dbReference type="EMBL" id="CP030840">
    <property type="protein sequence ID" value="AXC09519.1"/>
    <property type="molecule type" value="Genomic_DNA"/>
</dbReference>
<keyword evidence="2" id="KW-1185">Reference proteome</keyword>
<organism evidence="1 2">
    <name type="scientific">Acidisarcina polymorpha</name>
    <dbReference type="NCBI Taxonomy" id="2211140"/>
    <lineage>
        <taxon>Bacteria</taxon>
        <taxon>Pseudomonadati</taxon>
        <taxon>Acidobacteriota</taxon>
        <taxon>Terriglobia</taxon>
        <taxon>Terriglobales</taxon>
        <taxon>Acidobacteriaceae</taxon>
        <taxon>Acidisarcina</taxon>
    </lineage>
</organism>
<evidence type="ECO:0008006" key="3">
    <source>
        <dbReference type="Google" id="ProtNLM"/>
    </source>
</evidence>
<dbReference type="Proteomes" id="UP000253606">
    <property type="component" value="Chromosome"/>
</dbReference>
<dbReference type="KEGG" id="abas:ACPOL_0134"/>
<dbReference type="RefSeq" id="WP_150132854.1">
    <property type="nucleotide sequence ID" value="NZ_CP030840.1"/>
</dbReference>
<protein>
    <recommendedName>
        <fullName evidence="3">Flagellar FliJ protein</fullName>
    </recommendedName>
</protein>